<comment type="caution">
    <text evidence="1">The sequence shown here is derived from an EMBL/GenBank/DDBJ whole genome shotgun (WGS) entry which is preliminary data.</text>
</comment>
<reference evidence="1 2" key="1">
    <citation type="submission" date="2018-05" db="EMBL/GenBank/DDBJ databases">
        <title>Comparative genomics of bacterial root endophytes of switchgrass collected from native prairies over two seasons.</title>
        <authorList>
            <person name="Tang Y."/>
        </authorList>
    </citation>
    <scope>NUCLEOTIDE SEQUENCE [LARGE SCALE GENOMIC DNA]</scope>
    <source>
        <strain evidence="1 2">NFIX32</strain>
    </source>
</reference>
<evidence type="ECO:0000313" key="1">
    <source>
        <dbReference type="EMBL" id="PXX21582.1"/>
    </source>
</evidence>
<dbReference type="EMBL" id="QJJY01000048">
    <property type="protein sequence ID" value="PXX21582.1"/>
    <property type="molecule type" value="Genomic_DNA"/>
</dbReference>
<accession>A0A318HTJ4</accession>
<dbReference type="AlphaFoldDB" id="A0A318HTJ4"/>
<protein>
    <submittedName>
        <fullName evidence="1">Uncharacterized protein</fullName>
    </submittedName>
</protein>
<gene>
    <name evidence="1" type="ORF">NA66_10485</name>
</gene>
<evidence type="ECO:0000313" key="2">
    <source>
        <dbReference type="Proteomes" id="UP000247755"/>
    </source>
</evidence>
<proteinExistence type="predicted"/>
<sequence>MSTPTGRREALEALPRRGPSQRKACCYLGLSRRVATYTLKLPEKDQSLGERLIAAEQEVPRFGYRRMSA</sequence>
<organism evidence="1 2">
    <name type="scientific">Burkholderia pyrrocinia</name>
    <name type="common">Pseudomonas pyrrocinia</name>
    <dbReference type="NCBI Taxonomy" id="60550"/>
    <lineage>
        <taxon>Bacteria</taxon>
        <taxon>Pseudomonadati</taxon>
        <taxon>Pseudomonadota</taxon>
        <taxon>Betaproteobacteria</taxon>
        <taxon>Burkholderiales</taxon>
        <taxon>Burkholderiaceae</taxon>
        <taxon>Burkholderia</taxon>
        <taxon>Burkholderia cepacia complex</taxon>
    </lineage>
</organism>
<dbReference type="Proteomes" id="UP000247755">
    <property type="component" value="Unassembled WGS sequence"/>
</dbReference>
<name>A0A318HTJ4_BURPY</name>